<comment type="caution">
    <text evidence="1">The sequence shown here is derived from an EMBL/GenBank/DDBJ whole genome shotgun (WGS) entry which is preliminary data.</text>
</comment>
<evidence type="ECO:0000313" key="2">
    <source>
        <dbReference type="Proteomes" id="UP000319143"/>
    </source>
</evidence>
<evidence type="ECO:0000313" key="1">
    <source>
        <dbReference type="EMBL" id="TWU28033.1"/>
    </source>
</evidence>
<gene>
    <name evidence="1" type="ORF">Poly41_69290</name>
</gene>
<dbReference type="AlphaFoldDB" id="A0A5C6CSW3"/>
<sequence>MNLISISSPMKMLAFLNPVLILLCAIPGYLTAADPLPSWNDGPAKTAIIEFVESLTMDGSPKFIEEADRIATFDNDGCLWCENPMPFQLAYTMDAVKEKVAANPKLKDDPMVQAGLKGDFGTLLADGTRGCCSSQRSRTRE</sequence>
<name>A0A5C6CSW3_9BACT</name>
<dbReference type="Proteomes" id="UP000319143">
    <property type="component" value="Unassembled WGS sequence"/>
</dbReference>
<proteinExistence type="predicted"/>
<dbReference type="EMBL" id="SJPV01000031">
    <property type="protein sequence ID" value="TWU28033.1"/>
    <property type="molecule type" value="Genomic_DNA"/>
</dbReference>
<protein>
    <submittedName>
        <fullName evidence="1">Uncharacterized protein</fullName>
    </submittedName>
</protein>
<reference evidence="1 2" key="1">
    <citation type="submission" date="2019-02" db="EMBL/GenBank/DDBJ databases">
        <title>Deep-cultivation of Planctomycetes and their phenomic and genomic characterization uncovers novel biology.</title>
        <authorList>
            <person name="Wiegand S."/>
            <person name="Jogler M."/>
            <person name="Boedeker C."/>
            <person name="Pinto D."/>
            <person name="Vollmers J."/>
            <person name="Rivas-Marin E."/>
            <person name="Kohn T."/>
            <person name="Peeters S.H."/>
            <person name="Heuer A."/>
            <person name="Rast P."/>
            <person name="Oberbeckmann S."/>
            <person name="Bunk B."/>
            <person name="Jeske O."/>
            <person name="Meyerdierks A."/>
            <person name="Storesund J.E."/>
            <person name="Kallscheuer N."/>
            <person name="Luecker S."/>
            <person name="Lage O.M."/>
            <person name="Pohl T."/>
            <person name="Merkel B.J."/>
            <person name="Hornburger P."/>
            <person name="Mueller R.-W."/>
            <person name="Bruemmer F."/>
            <person name="Labrenz M."/>
            <person name="Spormann A.M."/>
            <person name="Op Den Camp H."/>
            <person name="Overmann J."/>
            <person name="Amann R."/>
            <person name="Jetten M.S.M."/>
            <person name="Mascher T."/>
            <person name="Medema M.H."/>
            <person name="Devos D.P."/>
            <person name="Kaster A.-K."/>
            <person name="Ovreas L."/>
            <person name="Rohde M."/>
            <person name="Galperin M.Y."/>
            <person name="Jogler C."/>
        </authorList>
    </citation>
    <scope>NUCLEOTIDE SEQUENCE [LARGE SCALE GENOMIC DNA]</scope>
    <source>
        <strain evidence="1 2">Poly41</strain>
    </source>
</reference>
<dbReference type="RefSeq" id="WP_231616138.1">
    <property type="nucleotide sequence ID" value="NZ_SJPV01000031.1"/>
</dbReference>
<organism evidence="1 2">
    <name type="scientific">Novipirellula artificiosorum</name>
    <dbReference type="NCBI Taxonomy" id="2528016"/>
    <lineage>
        <taxon>Bacteria</taxon>
        <taxon>Pseudomonadati</taxon>
        <taxon>Planctomycetota</taxon>
        <taxon>Planctomycetia</taxon>
        <taxon>Pirellulales</taxon>
        <taxon>Pirellulaceae</taxon>
        <taxon>Novipirellula</taxon>
    </lineage>
</organism>
<keyword evidence="2" id="KW-1185">Reference proteome</keyword>
<accession>A0A5C6CSW3</accession>